<dbReference type="PANTHER" id="PTHR21367:SF1">
    <property type="entry name" value="ARGINYL-TRNA--PROTEIN TRANSFERASE 1"/>
    <property type="match status" value="1"/>
</dbReference>
<feature type="domain" description="N-end rule aminoacyl transferase C-terminal" evidence="1">
    <location>
        <begin position="5"/>
        <end position="106"/>
    </location>
</feature>
<organism evidence="2 3">
    <name type="scientific">Dibothriocephalus latus</name>
    <name type="common">Fish tapeworm</name>
    <name type="synonym">Diphyllobothrium latum</name>
    <dbReference type="NCBI Taxonomy" id="60516"/>
    <lineage>
        <taxon>Eukaryota</taxon>
        <taxon>Metazoa</taxon>
        <taxon>Spiralia</taxon>
        <taxon>Lophotrochozoa</taxon>
        <taxon>Platyhelminthes</taxon>
        <taxon>Cestoda</taxon>
        <taxon>Eucestoda</taxon>
        <taxon>Diphyllobothriidea</taxon>
        <taxon>Diphyllobothriidae</taxon>
        <taxon>Dibothriocephalus</taxon>
    </lineage>
</organism>
<proteinExistence type="predicted"/>
<evidence type="ECO:0000313" key="3">
    <source>
        <dbReference type="Proteomes" id="UP000281553"/>
    </source>
</evidence>
<dbReference type="InterPro" id="IPR007472">
    <property type="entry name" value="N-end_Aminoacyl_Trfase_C"/>
</dbReference>
<protein>
    <recommendedName>
        <fullName evidence="1">N-end rule aminoacyl transferase C-terminal domain-containing protein</fullName>
    </recommendedName>
</protein>
<reference evidence="2 3" key="1">
    <citation type="submission" date="2018-11" db="EMBL/GenBank/DDBJ databases">
        <authorList>
            <consortium name="Pathogen Informatics"/>
        </authorList>
    </citation>
    <scope>NUCLEOTIDE SEQUENCE [LARGE SCALE GENOMIC DNA]</scope>
</reference>
<sequence length="137" mass="15397">MAAEHKVYADYQMAVHGDSADEVKLSQFLRFLVQSPLVSSDSGRKQKKGEEAPGFGSYHQQYWLDGEKLIAIGVVDLLPGCLSSVYLFYHPDYAFLRLGTYAALRFAHESRVYLALSPPPPRFPFYFRLFLVAVGSA</sequence>
<gene>
    <name evidence="2" type="ORF">DILT_LOCUS1287</name>
</gene>
<dbReference type="AlphaFoldDB" id="A0A3P6QMV1"/>
<dbReference type="GO" id="GO:0005737">
    <property type="term" value="C:cytoplasm"/>
    <property type="evidence" value="ECO:0007669"/>
    <property type="project" value="TreeGrafter"/>
</dbReference>
<dbReference type="InterPro" id="IPR030700">
    <property type="entry name" value="N-end_Aminoacyl_Trfase"/>
</dbReference>
<dbReference type="GO" id="GO:0004057">
    <property type="term" value="F:arginyl-tRNA--protein transferase activity"/>
    <property type="evidence" value="ECO:0007669"/>
    <property type="project" value="InterPro"/>
</dbReference>
<dbReference type="Pfam" id="PF04377">
    <property type="entry name" value="ATE_C"/>
    <property type="match status" value="1"/>
</dbReference>
<evidence type="ECO:0000313" key="2">
    <source>
        <dbReference type="EMBL" id="VDK41825.1"/>
    </source>
</evidence>
<keyword evidence="3" id="KW-1185">Reference proteome</keyword>
<dbReference type="Proteomes" id="UP000281553">
    <property type="component" value="Unassembled WGS sequence"/>
</dbReference>
<dbReference type="OrthoDB" id="74183at2759"/>
<accession>A0A3P6QMV1</accession>
<dbReference type="PANTHER" id="PTHR21367">
    <property type="entry name" value="ARGININE-TRNA-PROTEIN TRANSFERASE 1"/>
    <property type="match status" value="1"/>
</dbReference>
<name>A0A3P6QMV1_DIBLA</name>
<dbReference type="EMBL" id="UYRU01008187">
    <property type="protein sequence ID" value="VDK41825.1"/>
    <property type="molecule type" value="Genomic_DNA"/>
</dbReference>
<evidence type="ECO:0000259" key="1">
    <source>
        <dbReference type="Pfam" id="PF04377"/>
    </source>
</evidence>